<protein>
    <submittedName>
        <fullName evidence="1">Stringent starvation protein B</fullName>
    </submittedName>
</protein>
<keyword evidence="2" id="KW-1185">Reference proteome</keyword>
<dbReference type="InterPro" id="IPR007481">
    <property type="entry name" value="SspB"/>
</dbReference>
<dbReference type="GO" id="GO:0005840">
    <property type="term" value="C:ribosome"/>
    <property type="evidence" value="ECO:0007669"/>
    <property type="project" value="TreeGrafter"/>
</dbReference>
<dbReference type="Gene3D" id="2.30.30.220">
    <property type="entry name" value="SspB-like"/>
    <property type="match status" value="1"/>
</dbReference>
<evidence type="ECO:0000313" key="2">
    <source>
        <dbReference type="Proteomes" id="UP000266796"/>
    </source>
</evidence>
<accession>A0A3S7J906</accession>
<dbReference type="OrthoDB" id="9797358at2"/>
<dbReference type="GO" id="GO:0045732">
    <property type="term" value="P:positive regulation of protein catabolic process"/>
    <property type="evidence" value="ECO:0007669"/>
    <property type="project" value="TreeGrafter"/>
</dbReference>
<dbReference type="KEGG" id="kso:CKSOR_00014"/>
<dbReference type="Pfam" id="PF04386">
    <property type="entry name" value="SspB"/>
    <property type="match status" value="1"/>
</dbReference>
<reference evidence="1 2" key="1">
    <citation type="journal article" date="2018" name="Parasitology">
        <title>The reduced genome of Candidatus Kinetoplastibacterium sorsogonicusi, the endosymbiont of Kentomonas sorsogonicus (Trypanosomatidae): loss of the haem-synthesis pathway.</title>
        <authorList>
            <person name="Silva F.M."/>
            <person name="Kostygov A.Y."/>
            <person name="Spodareva V.V."/>
            <person name="Butenko A."/>
            <person name="Tossou R."/>
            <person name="Lukes J."/>
            <person name="Yurchenko V."/>
            <person name="Alves J.M.P."/>
        </authorList>
    </citation>
    <scope>NUCLEOTIDE SEQUENCE [LARGE SCALE GENOMIC DNA]</scope>
    <source>
        <strain evidence="1 2">MF-08</strain>
    </source>
</reference>
<gene>
    <name evidence="1" type="primary">sspB</name>
    <name evidence="1" type="ORF">CKSOR_00014</name>
</gene>
<dbReference type="PANTHER" id="PTHR37486">
    <property type="entry name" value="STRINGENT STARVATION PROTEIN B"/>
    <property type="match status" value="1"/>
</dbReference>
<dbReference type="GO" id="GO:0005829">
    <property type="term" value="C:cytosol"/>
    <property type="evidence" value="ECO:0007669"/>
    <property type="project" value="TreeGrafter"/>
</dbReference>
<dbReference type="EMBL" id="CP025628">
    <property type="protein sequence ID" value="AWD32159.1"/>
    <property type="molecule type" value="Genomic_DNA"/>
</dbReference>
<dbReference type="Proteomes" id="UP000266796">
    <property type="component" value="Chromosome"/>
</dbReference>
<dbReference type="AlphaFoldDB" id="A0A3S7J906"/>
<dbReference type="SUPFAM" id="SSF101738">
    <property type="entry name" value="SspB-like"/>
    <property type="match status" value="1"/>
</dbReference>
<proteinExistence type="predicted"/>
<organism evidence="1 2">
    <name type="scientific">Candidatus Kinetoplastidibacterium kentomonadis</name>
    <dbReference type="NCBI Taxonomy" id="1576550"/>
    <lineage>
        <taxon>Bacteria</taxon>
        <taxon>Pseudomonadati</taxon>
        <taxon>Pseudomonadota</taxon>
        <taxon>Betaproteobacteria</taxon>
        <taxon>Candidatus Kinetoplastidibacterium</taxon>
    </lineage>
</organism>
<dbReference type="PANTHER" id="PTHR37486:SF1">
    <property type="entry name" value="STRINGENT STARVATION PROTEIN B"/>
    <property type="match status" value="1"/>
</dbReference>
<sequence length="125" mass="14767">MKYTTKPYLIRAIYNWCIDNKYLPYILVYIDENLQIPLYLKNQDSIVFNIDPEAVYNLEINNHFINFEARFNGNKELLSINIDNIISIYAYENQIGLHFDIESSAKANNIENKSIKNKTKLRLVD</sequence>
<dbReference type="InterPro" id="IPR036760">
    <property type="entry name" value="SspB-like_sf"/>
</dbReference>
<evidence type="ECO:0000313" key="1">
    <source>
        <dbReference type="EMBL" id="AWD32159.1"/>
    </source>
</evidence>
<name>A0A3S7J906_9PROT</name>
<dbReference type="RefSeq" id="WP_108673584.1">
    <property type="nucleotide sequence ID" value="NZ_CP025628.1"/>
</dbReference>